<sequence>MTTHAPHQDDSLDGQLVVLGSGPKAEWGHAMQRLAQGGPLLLIDEEPPSWQTPHLAGARTSNLLDPPRVVTAARDLALTANITGVLHVHQAHARAAALIRQELDLPRPSPATVEASILRHRTAQALTDAGVDHREGRYADSYDQPLDAADQVGLPLVCKPTSPVTRYAARRVDNLRQLAETFAAVVAVSWPGTGIVIEPLLEGIEATAYCVDSPSGHTVIAISHAIFDPEAEPALLPVEVVVDADDVWCPPSRTR</sequence>
<gene>
    <name evidence="1" type="ORF">ABT322_15240</name>
</gene>
<proteinExistence type="predicted"/>
<name>A0ABV1VGB9_9ACTN</name>
<evidence type="ECO:0000313" key="2">
    <source>
        <dbReference type="Proteomes" id="UP001490330"/>
    </source>
</evidence>
<dbReference type="RefSeq" id="WP_350716807.1">
    <property type="nucleotide sequence ID" value="NZ_JBEPCO010000005.1"/>
</dbReference>
<reference evidence="1 2" key="1">
    <citation type="submission" date="2024-06" db="EMBL/GenBank/DDBJ databases">
        <title>The Natural Products Discovery Center: Release of the First 8490 Sequenced Strains for Exploring Actinobacteria Biosynthetic Diversity.</title>
        <authorList>
            <person name="Kalkreuter E."/>
            <person name="Kautsar S.A."/>
            <person name="Yang D."/>
            <person name="Bader C.D."/>
            <person name="Teijaro C.N."/>
            <person name="Fluegel L."/>
            <person name="Davis C.M."/>
            <person name="Simpson J.R."/>
            <person name="Lauterbach L."/>
            <person name="Steele A.D."/>
            <person name="Gui C."/>
            <person name="Meng S."/>
            <person name="Li G."/>
            <person name="Viehrig K."/>
            <person name="Ye F."/>
            <person name="Su P."/>
            <person name="Kiefer A.F."/>
            <person name="Nichols A."/>
            <person name="Cepeda A.J."/>
            <person name="Yan W."/>
            <person name="Fan B."/>
            <person name="Jiang Y."/>
            <person name="Adhikari A."/>
            <person name="Zheng C.-J."/>
            <person name="Schuster L."/>
            <person name="Cowan T.M."/>
            <person name="Smanski M.J."/>
            <person name="Chevrette M.G."/>
            <person name="De Carvalho L.P.S."/>
            <person name="Shen B."/>
        </authorList>
    </citation>
    <scope>NUCLEOTIDE SEQUENCE [LARGE SCALE GENOMIC DNA]</scope>
    <source>
        <strain evidence="1 2">NPDC000632</strain>
    </source>
</reference>
<dbReference type="EMBL" id="JBEPCV010000012">
    <property type="protein sequence ID" value="MER6905099.1"/>
    <property type="molecule type" value="Genomic_DNA"/>
</dbReference>
<dbReference type="Gene3D" id="3.30.470.20">
    <property type="entry name" value="ATP-grasp fold, B domain"/>
    <property type="match status" value="1"/>
</dbReference>
<keyword evidence="2" id="KW-1185">Reference proteome</keyword>
<dbReference type="Proteomes" id="UP001490330">
    <property type="component" value="Unassembled WGS sequence"/>
</dbReference>
<evidence type="ECO:0000313" key="1">
    <source>
        <dbReference type="EMBL" id="MER6905099.1"/>
    </source>
</evidence>
<dbReference type="SUPFAM" id="SSF56059">
    <property type="entry name" value="Glutathione synthetase ATP-binding domain-like"/>
    <property type="match status" value="1"/>
</dbReference>
<comment type="caution">
    <text evidence="1">The sequence shown here is derived from an EMBL/GenBank/DDBJ whole genome shotgun (WGS) entry which is preliminary data.</text>
</comment>
<evidence type="ECO:0008006" key="3">
    <source>
        <dbReference type="Google" id="ProtNLM"/>
    </source>
</evidence>
<protein>
    <recommendedName>
        <fullName evidence="3">ATP-grasp domain-containing protein</fullName>
    </recommendedName>
</protein>
<organism evidence="1 2">
    <name type="scientific">Streptomyces flaveolus</name>
    <dbReference type="NCBI Taxonomy" id="67297"/>
    <lineage>
        <taxon>Bacteria</taxon>
        <taxon>Bacillati</taxon>
        <taxon>Actinomycetota</taxon>
        <taxon>Actinomycetes</taxon>
        <taxon>Kitasatosporales</taxon>
        <taxon>Streptomycetaceae</taxon>
        <taxon>Streptomyces</taxon>
    </lineage>
</organism>
<accession>A0ABV1VGB9</accession>